<keyword evidence="2" id="KW-0597">Phosphoprotein</keyword>
<dbReference type="OrthoDB" id="429813at2759"/>
<dbReference type="Pfam" id="PF07993">
    <property type="entry name" value="NAD_binding_4"/>
    <property type="match status" value="1"/>
</dbReference>
<evidence type="ECO:0000256" key="2">
    <source>
        <dbReference type="ARBA" id="ARBA00022553"/>
    </source>
</evidence>
<accession>A0A8K0XLD1</accession>
<name>A0A8K0XLD1_9AGAR</name>
<dbReference type="InterPro" id="IPR000873">
    <property type="entry name" value="AMP-dep_synth/lig_dom"/>
</dbReference>
<dbReference type="InterPro" id="IPR020845">
    <property type="entry name" value="AMP-binding_CS"/>
</dbReference>
<dbReference type="Gene3D" id="3.40.50.12780">
    <property type="entry name" value="N-terminal domain of ligase-like"/>
    <property type="match status" value="1"/>
</dbReference>
<gene>
    <name evidence="4" type="ORF">BXZ70DRAFT_954747</name>
</gene>
<proteinExistence type="predicted"/>
<dbReference type="EMBL" id="JAEVFJ010000039">
    <property type="protein sequence ID" value="KAH8088917.1"/>
    <property type="molecule type" value="Genomic_DNA"/>
</dbReference>
<dbReference type="SUPFAM" id="SSF56801">
    <property type="entry name" value="Acetyl-CoA synthetase-like"/>
    <property type="match status" value="1"/>
</dbReference>
<keyword evidence="5" id="KW-1185">Reference proteome</keyword>
<sequence>MAPPTQTPPVDGSIYPLPGFVDFRAEHTPSNPWVVFPSPNDPTKTSSLSFRQLAEATHRIAHALRPARVGSEYETVAILVNCDSVMYIATISGMLRAGQVPYPMSPKNSPEAVCHMLKTTHCHRIVTQPSISALVSAVRSILEKQDWVVEVVELPALHDAFPSLSTDPTGQYRDVSPYPPPQIPRQLKDVAFYIHSSGSTGMPKSIPFTEQIVLQWADSALIRESCKHQLLWGNMALPTFHSIGIMAQVLLPLVSGLWIALFTPQAPAPPTLPNPVNMIEVAKLAGCTVIGAVPIFIEMWARSQETVKYLATLKAITWAGGPMSEANGSMLVKAGVNLTVVYGTTEIGLVSKFMDMSFDPNPPPGSRLPEDWSWLQIDENTDHRWVDQGDGTYELQILATDSRAVSVENLPDVRGFATRDVFKPHPTKPGLWQIVGRADDVMVLRTGEKLVPLPQEDRLNSVPIVSSAIMFGRGQDQPGILIELIPAHAIDPEDEAAVIALRNELWPHVEEANKRAPAYARIFKEMILFASPAKPFVRAPKGTAIRPVVIKDYEKEISDLYAKIDESVGVSGVVPPNAWTPHDVEVWLADQAASINKGHAPSTTIDLSEQGFDSLSATFLRNRIIAVLRCSEDRNVKAAASSIPQGFVFQYPTLIQLSKAIVGLVDPEFKDTAQLPLTEEIEAMIRKYSSSLPTFKTYQPPSPGSAVVLLTGSTGALGSHLLASLLGNKNVAEVITLNRGGDVTVRQRKVFEERGLDVKSLLSEKWTSLIGDIKQESMGLPDSLLAGIRTRVTYIIHNAWKVDFNLSLSSFEIHVASTRVLINFSASCDNPVRFLLTSSVSSVYAWDVTQGAIPEKVLDDPNVGVMSGYGSSKYAAEHVLALSARAGLSATAARIGQICGSTTSGDWSTTEWVPILVKTSLALGFVPDLSGNVSWIPMDTTAQTIVDALLSACESIPEVFNVVHPNPVSWRDVFAALNDVVGNRMKVISLSEWVKKVEILSSSTSTYDVHVYLAIKLLRFFKALVHSESAHADKAGGRAVVEAAGLPTLQTTRAEELSLSLRLAPAIGMRDVEGWVNYWRRVGFIDV</sequence>
<evidence type="ECO:0000313" key="4">
    <source>
        <dbReference type="EMBL" id="KAH8088917.1"/>
    </source>
</evidence>
<evidence type="ECO:0000313" key="5">
    <source>
        <dbReference type="Proteomes" id="UP000813824"/>
    </source>
</evidence>
<dbReference type="InterPro" id="IPR051414">
    <property type="entry name" value="Adenylate-forming_Reductase"/>
</dbReference>
<keyword evidence="1" id="KW-0596">Phosphopantetheine</keyword>
<evidence type="ECO:0000256" key="1">
    <source>
        <dbReference type="ARBA" id="ARBA00022450"/>
    </source>
</evidence>
<organism evidence="4 5">
    <name type="scientific">Cristinia sonorae</name>
    <dbReference type="NCBI Taxonomy" id="1940300"/>
    <lineage>
        <taxon>Eukaryota</taxon>
        <taxon>Fungi</taxon>
        <taxon>Dikarya</taxon>
        <taxon>Basidiomycota</taxon>
        <taxon>Agaricomycotina</taxon>
        <taxon>Agaricomycetes</taxon>
        <taxon>Agaricomycetidae</taxon>
        <taxon>Agaricales</taxon>
        <taxon>Pleurotineae</taxon>
        <taxon>Stephanosporaceae</taxon>
        <taxon>Cristinia</taxon>
    </lineage>
</organism>
<dbReference type="SMART" id="SM00823">
    <property type="entry name" value="PKS_PP"/>
    <property type="match status" value="1"/>
</dbReference>
<dbReference type="PROSITE" id="PS00455">
    <property type="entry name" value="AMP_BINDING"/>
    <property type="match status" value="1"/>
</dbReference>
<dbReference type="SUPFAM" id="SSF51735">
    <property type="entry name" value="NAD(P)-binding Rossmann-fold domains"/>
    <property type="match status" value="1"/>
</dbReference>
<dbReference type="Gene3D" id="3.40.50.720">
    <property type="entry name" value="NAD(P)-binding Rossmann-like Domain"/>
    <property type="match status" value="1"/>
</dbReference>
<reference evidence="4" key="1">
    <citation type="journal article" date="2021" name="New Phytol.">
        <title>Evolutionary innovations through gain and loss of genes in the ectomycorrhizal Boletales.</title>
        <authorList>
            <person name="Wu G."/>
            <person name="Miyauchi S."/>
            <person name="Morin E."/>
            <person name="Kuo A."/>
            <person name="Drula E."/>
            <person name="Varga T."/>
            <person name="Kohler A."/>
            <person name="Feng B."/>
            <person name="Cao Y."/>
            <person name="Lipzen A."/>
            <person name="Daum C."/>
            <person name="Hundley H."/>
            <person name="Pangilinan J."/>
            <person name="Johnson J."/>
            <person name="Barry K."/>
            <person name="LaButti K."/>
            <person name="Ng V."/>
            <person name="Ahrendt S."/>
            <person name="Min B."/>
            <person name="Choi I.G."/>
            <person name="Park H."/>
            <person name="Plett J.M."/>
            <person name="Magnuson J."/>
            <person name="Spatafora J.W."/>
            <person name="Nagy L.G."/>
            <person name="Henrissat B."/>
            <person name="Grigoriev I.V."/>
            <person name="Yang Z.L."/>
            <person name="Xu J."/>
            <person name="Martin F.M."/>
        </authorList>
    </citation>
    <scope>NUCLEOTIDE SEQUENCE</scope>
    <source>
        <strain evidence="4">KKN 215</strain>
    </source>
</reference>
<dbReference type="AlphaFoldDB" id="A0A8K0XLD1"/>
<dbReference type="InterPro" id="IPR042099">
    <property type="entry name" value="ANL_N_sf"/>
</dbReference>
<dbReference type="GO" id="GO:0031177">
    <property type="term" value="F:phosphopantetheine binding"/>
    <property type="evidence" value="ECO:0007669"/>
    <property type="project" value="InterPro"/>
</dbReference>
<comment type="caution">
    <text evidence="4">The sequence shown here is derived from an EMBL/GenBank/DDBJ whole genome shotgun (WGS) entry which is preliminary data.</text>
</comment>
<feature type="domain" description="Polyketide synthase-like phosphopantetheine-binding" evidence="3">
    <location>
        <begin position="585"/>
        <end position="665"/>
    </location>
</feature>
<dbReference type="Proteomes" id="UP000813824">
    <property type="component" value="Unassembled WGS sequence"/>
</dbReference>
<dbReference type="Pfam" id="PF23562">
    <property type="entry name" value="AMP-binding_C_3"/>
    <property type="match status" value="1"/>
</dbReference>
<protein>
    <recommendedName>
        <fullName evidence="3">Polyketide synthase-like phosphopantetheine-binding domain-containing protein</fullName>
    </recommendedName>
</protein>
<dbReference type="InterPro" id="IPR013120">
    <property type="entry name" value="FAR_NAD-bd"/>
</dbReference>
<evidence type="ECO:0000259" key="3">
    <source>
        <dbReference type="SMART" id="SM00823"/>
    </source>
</evidence>
<dbReference type="PANTHER" id="PTHR43439">
    <property type="entry name" value="PHENYLACETATE-COENZYME A LIGASE"/>
    <property type="match status" value="1"/>
</dbReference>
<dbReference type="Pfam" id="PF00501">
    <property type="entry name" value="AMP-binding"/>
    <property type="match status" value="1"/>
</dbReference>
<dbReference type="PANTHER" id="PTHR43439:SF2">
    <property type="entry name" value="ENZYME, PUTATIVE (JCVI)-RELATED"/>
    <property type="match status" value="1"/>
</dbReference>
<dbReference type="InterPro" id="IPR036291">
    <property type="entry name" value="NAD(P)-bd_dom_sf"/>
</dbReference>
<dbReference type="InterPro" id="IPR020806">
    <property type="entry name" value="PKS_PP-bd"/>
</dbReference>